<dbReference type="HOGENOM" id="CLU_123302_0_0_6"/>
<dbReference type="eggNOG" id="ENOG50309GY">
    <property type="taxonomic scope" value="Bacteria"/>
</dbReference>
<dbReference type="RefSeq" id="WP_012639787.1">
    <property type="nucleotide sequence ID" value="NC_011901.1"/>
</dbReference>
<accession>B8GR71</accession>
<dbReference type="EMBL" id="CP001339">
    <property type="protein sequence ID" value="ACL74325.1"/>
    <property type="molecule type" value="Genomic_DNA"/>
</dbReference>
<gene>
    <name evidence="1" type="ordered locus">Tgr7_3257</name>
</gene>
<name>B8GR71_THISH</name>
<proteinExistence type="predicted"/>
<dbReference type="KEGG" id="tgr:Tgr7_3257"/>
<dbReference type="AlphaFoldDB" id="B8GR71"/>
<reference evidence="1 2" key="1">
    <citation type="journal article" date="2011" name="Stand. Genomic Sci.">
        <title>Complete genome sequence of 'Thioalkalivibrio sulfidophilus' HL-EbGr7.</title>
        <authorList>
            <person name="Muyzer G."/>
            <person name="Sorokin D.Y."/>
            <person name="Mavromatis K."/>
            <person name="Lapidus A."/>
            <person name="Clum A."/>
            <person name="Ivanova N."/>
            <person name="Pati A."/>
            <person name="d'Haeseleer P."/>
            <person name="Woyke T."/>
            <person name="Kyrpides N.C."/>
        </authorList>
    </citation>
    <scope>NUCLEOTIDE SEQUENCE [LARGE SCALE GENOMIC DNA]</scope>
    <source>
        <strain evidence="1 2">HL-EbGR7</strain>
    </source>
</reference>
<dbReference type="STRING" id="396588.Tgr7_3257"/>
<keyword evidence="2" id="KW-1185">Reference proteome</keyword>
<dbReference type="OrthoDB" id="5659936at2"/>
<protein>
    <submittedName>
        <fullName evidence="1">Uncharacterized protein</fullName>
    </submittedName>
</protein>
<sequence>MPELIMEPTPAAQWQRLVQEAAGQVHQELDETLESYLVLLMIRFTENPETGHRIMALDYLRGLRAAPRAQAVALRDVGDHCLLFSGLFSQRARRRRVSVGYFVDIGRSAYQQVADRQPGGSLSDLFGALAHGFLGLSDVLRAMRELGGAPGLSALEALELWQDHGSRQARQVLEGITDATPLRGPETLM</sequence>
<dbReference type="Proteomes" id="UP000002383">
    <property type="component" value="Chromosome"/>
</dbReference>
<evidence type="ECO:0000313" key="1">
    <source>
        <dbReference type="EMBL" id="ACL74325.1"/>
    </source>
</evidence>
<organism evidence="1 2">
    <name type="scientific">Thioalkalivibrio sulfidiphilus (strain HL-EbGR7)</name>
    <dbReference type="NCBI Taxonomy" id="396588"/>
    <lineage>
        <taxon>Bacteria</taxon>
        <taxon>Pseudomonadati</taxon>
        <taxon>Pseudomonadota</taxon>
        <taxon>Gammaproteobacteria</taxon>
        <taxon>Chromatiales</taxon>
        <taxon>Ectothiorhodospiraceae</taxon>
        <taxon>Thioalkalivibrio</taxon>
    </lineage>
</organism>
<evidence type="ECO:0000313" key="2">
    <source>
        <dbReference type="Proteomes" id="UP000002383"/>
    </source>
</evidence>